<keyword evidence="3" id="KW-1185">Reference proteome</keyword>
<feature type="region of interest" description="Disordered" evidence="1">
    <location>
        <begin position="1"/>
        <end position="36"/>
    </location>
</feature>
<evidence type="ECO:0000313" key="2">
    <source>
        <dbReference type="EMBL" id="KAK4021396.1"/>
    </source>
</evidence>
<dbReference type="EMBL" id="JAOYFB010000036">
    <property type="protein sequence ID" value="KAK4021396.1"/>
    <property type="molecule type" value="Genomic_DNA"/>
</dbReference>
<sequence>MPVQRDRPNTEELEMKENSKHRKTTEKVSIKKPKAKAVPVDIPTSVQAQRHHVKECRIEVEKIMNATQTSPLSFRMRTCPIEKQLKEGERDTNTALLSFAINSGLGRFSDAEPLHSIFDLMKDPEYNSSVVVDEFKGLVVKIDSEIVLADTERIVRQHNIGVNKNVQYLPEVIGSLREPHAKTPFLQFSQCYNFHLNERVGKNPMKKSLESREDLMQMTSFWLLFWSKQLGLRRRKTAQKKSYILFRKFLPQIESFLFQFLQMMNDELNRVCNFFNFEIVMGFFTFRRGEYSLKFQTKIIQTLQKLLTPNTKKIGCLQKQCQCVTVIDAVCKGMHWNSFRNHRIRTTNAKIGSIILGDVVVLDEFGIQIYLPEVFGSLREPYAKTPKTQITGTLTSITGLSANETFPKKIPNLFFELFGSLNHHSSSALQYGLNSLLSYGTSYVF</sequence>
<feature type="compositionally biased region" description="Basic and acidic residues" evidence="1">
    <location>
        <begin position="1"/>
        <end position="18"/>
    </location>
</feature>
<protein>
    <submittedName>
        <fullName evidence="2">Uncharacterized protein</fullName>
    </submittedName>
</protein>
<evidence type="ECO:0000256" key="1">
    <source>
        <dbReference type="SAM" id="MobiDB-lite"/>
    </source>
</evidence>
<reference evidence="2 3" key="1">
    <citation type="journal article" date="2023" name="Nucleic Acids Res.">
        <title>The hologenome of Daphnia magna reveals possible DNA methylation and microbiome-mediated evolution of the host genome.</title>
        <authorList>
            <person name="Chaturvedi A."/>
            <person name="Li X."/>
            <person name="Dhandapani V."/>
            <person name="Marshall H."/>
            <person name="Kissane S."/>
            <person name="Cuenca-Cambronero M."/>
            <person name="Asole G."/>
            <person name="Calvet F."/>
            <person name="Ruiz-Romero M."/>
            <person name="Marangio P."/>
            <person name="Guigo R."/>
            <person name="Rago D."/>
            <person name="Mirbahai L."/>
            <person name="Eastwood N."/>
            <person name="Colbourne J.K."/>
            <person name="Zhou J."/>
            <person name="Mallon E."/>
            <person name="Orsini L."/>
        </authorList>
    </citation>
    <scope>NUCLEOTIDE SEQUENCE [LARGE SCALE GENOMIC DNA]</scope>
    <source>
        <strain evidence="2">LRV0_1</strain>
    </source>
</reference>
<dbReference type="Proteomes" id="UP001234178">
    <property type="component" value="Unassembled WGS sequence"/>
</dbReference>
<gene>
    <name evidence="2" type="ORF">OUZ56_003313</name>
</gene>
<name>A0ABR0A8D3_9CRUS</name>
<feature type="compositionally biased region" description="Basic residues" evidence="1">
    <location>
        <begin position="19"/>
        <end position="35"/>
    </location>
</feature>
<proteinExistence type="predicted"/>
<comment type="caution">
    <text evidence="2">The sequence shown here is derived from an EMBL/GenBank/DDBJ whole genome shotgun (WGS) entry which is preliminary data.</text>
</comment>
<accession>A0ABR0A8D3</accession>
<evidence type="ECO:0000313" key="3">
    <source>
        <dbReference type="Proteomes" id="UP001234178"/>
    </source>
</evidence>
<organism evidence="2 3">
    <name type="scientific">Daphnia magna</name>
    <dbReference type="NCBI Taxonomy" id="35525"/>
    <lineage>
        <taxon>Eukaryota</taxon>
        <taxon>Metazoa</taxon>
        <taxon>Ecdysozoa</taxon>
        <taxon>Arthropoda</taxon>
        <taxon>Crustacea</taxon>
        <taxon>Branchiopoda</taxon>
        <taxon>Diplostraca</taxon>
        <taxon>Cladocera</taxon>
        <taxon>Anomopoda</taxon>
        <taxon>Daphniidae</taxon>
        <taxon>Daphnia</taxon>
    </lineage>
</organism>